<sequence>MSKVASKAAPKTLNQFKNFTYVVVAWLGFNRGFQEKSTNDALWVQYQQKVRNENAGRLQSQQAKKDEGKASAEAPALIQEMGNEAAELFKELRKTIQ</sequence>
<evidence type="ECO:0000313" key="1">
    <source>
        <dbReference type="EMBL" id="EPY17255.1"/>
    </source>
</evidence>
<dbReference type="OrthoDB" id="270496at2759"/>
<reference evidence="1 2" key="1">
    <citation type="journal article" date="2013" name="PLoS ONE">
        <title>Predicting the Proteins of Angomonas deanei, Strigomonas culicis and Their Respective Endosymbionts Reveals New Aspects of the Trypanosomatidae Family.</title>
        <authorList>
            <person name="Motta M.C."/>
            <person name="Martins A.C."/>
            <person name="de Souza S.S."/>
            <person name="Catta-Preta C.M."/>
            <person name="Silva R."/>
            <person name="Klein C.C."/>
            <person name="de Almeida L.G."/>
            <person name="de Lima Cunha O."/>
            <person name="Ciapina L.P."/>
            <person name="Brocchi M."/>
            <person name="Colabardini A.C."/>
            <person name="de Araujo Lima B."/>
            <person name="Machado C.R."/>
            <person name="de Almeida Soares C.M."/>
            <person name="Probst C.M."/>
            <person name="de Menezes C.B."/>
            <person name="Thompson C.E."/>
            <person name="Bartholomeu D.C."/>
            <person name="Gradia D.F."/>
            <person name="Pavoni D.P."/>
            <person name="Grisard E.C."/>
            <person name="Fantinatti-Garboggini F."/>
            <person name="Marchini F.K."/>
            <person name="Rodrigues-Luiz G.F."/>
            <person name="Wagner G."/>
            <person name="Goldman G.H."/>
            <person name="Fietto J.L."/>
            <person name="Elias M.C."/>
            <person name="Goldman M.H."/>
            <person name="Sagot M.F."/>
            <person name="Pereira M."/>
            <person name="Stoco P.H."/>
            <person name="de Mendonca-Neto R.P."/>
            <person name="Teixeira S.M."/>
            <person name="Maciel T.E."/>
            <person name="de Oliveira Mendes T.A."/>
            <person name="Urmenyi T.P."/>
            <person name="de Souza W."/>
            <person name="Schenkman S."/>
            <person name="de Vasconcelos A.T."/>
        </authorList>
    </citation>
    <scope>NUCLEOTIDE SEQUENCE [LARGE SCALE GENOMIC DNA]</scope>
</reference>
<dbReference type="AlphaFoldDB" id="S9V351"/>
<keyword evidence="2" id="KW-1185">Reference proteome</keyword>
<comment type="caution">
    <text evidence="1">The sequence shown here is derived from an EMBL/GenBank/DDBJ whole genome shotgun (WGS) entry which is preliminary data.</text>
</comment>
<accession>S9V351</accession>
<name>S9V351_9TRYP</name>
<proteinExistence type="predicted"/>
<dbReference type="Proteomes" id="UP000015354">
    <property type="component" value="Unassembled WGS sequence"/>
</dbReference>
<gene>
    <name evidence="1" type="ORF">STCU_10723</name>
</gene>
<protein>
    <submittedName>
        <fullName evidence="1">Uncharacterized protein</fullName>
    </submittedName>
</protein>
<organism evidence="1 2">
    <name type="scientific">Strigomonas culicis</name>
    <dbReference type="NCBI Taxonomy" id="28005"/>
    <lineage>
        <taxon>Eukaryota</taxon>
        <taxon>Discoba</taxon>
        <taxon>Euglenozoa</taxon>
        <taxon>Kinetoplastea</taxon>
        <taxon>Metakinetoplastina</taxon>
        <taxon>Trypanosomatida</taxon>
        <taxon>Trypanosomatidae</taxon>
        <taxon>Strigomonadinae</taxon>
        <taxon>Strigomonas</taxon>
    </lineage>
</organism>
<dbReference type="EMBL" id="ATMH01010580">
    <property type="protein sequence ID" value="EPY17255.1"/>
    <property type="molecule type" value="Genomic_DNA"/>
</dbReference>
<evidence type="ECO:0000313" key="2">
    <source>
        <dbReference type="Proteomes" id="UP000015354"/>
    </source>
</evidence>